<dbReference type="CTD" id="20249932"/>
<evidence type="ECO:0000256" key="1">
    <source>
        <dbReference type="ARBA" id="ARBA00023157"/>
    </source>
</evidence>
<dbReference type="PANTHER" id="PTHR11675:SF119">
    <property type="entry name" value="POLYPEPTIDE N-ACETYLGALACTOSAMINYLTRANSFERASE 2"/>
    <property type="match status" value="1"/>
</dbReference>
<gene>
    <name evidence="2" type="ORF">LOTGIDRAFT_235690</name>
</gene>
<keyword evidence="3" id="KW-1185">Reference proteome</keyword>
<dbReference type="KEGG" id="lgi:LOTGIDRAFT_235690"/>
<accession>V3Z5B7</accession>
<evidence type="ECO:0000313" key="2">
    <source>
        <dbReference type="EMBL" id="ESO85918.1"/>
    </source>
</evidence>
<reference evidence="2 3" key="1">
    <citation type="journal article" date="2013" name="Nature">
        <title>Insights into bilaterian evolution from three spiralian genomes.</title>
        <authorList>
            <person name="Simakov O."/>
            <person name="Marletaz F."/>
            <person name="Cho S.J."/>
            <person name="Edsinger-Gonzales E."/>
            <person name="Havlak P."/>
            <person name="Hellsten U."/>
            <person name="Kuo D.H."/>
            <person name="Larsson T."/>
            <person name="Lv J."/>
            <person name="Arendt D."/>
            <person name="Savage R."/>
            <person name="Osoegawa K."/>
            <person name="de Jong P."/>
            <person name="Grimwood J."/>
            <person name="Chapman J.A."/>
            <person name="Shapiro H."/>
            <person name="Aerts A."/>
            <person name="Otillar R.P."/>
            <person name="Terry A.Y."/>
            <person name="Boore J.L."/>
            <person name="Grigoriev I.V."/>
            <person name="Lindberg D.R."/>
            <person name="Seaver E.C."/>
            <person name="Weisblat D.A."/>
            <person name="Putnam N.H."/>
            <person name="Rokhsar D.S."/>
        </authorList>
    </citation>
    <scope>NUCLEOTIDE SEQUENCE [LARGE SCALE GENOMIC DNA]</scope>
</reference>
<dbReference type="HOGENOM" id="CLU_479212_0_0_1"/>
<dbReference type="GO" id="GO:0004653">
    <property type="term" value="F:polypeptide N-acetylgalactosaminyltransferase activity"/>
    <property type="evidence" value="ECO:0007669"/>
    <property type="project" value="TreeGrafter"/>
</dbReference>
<dbReference type="SUPFAM" id="SSF50370">
    <property type="entry name" value="Ricin B-like lectins"/>
    <property type="match status" value="1"/>
</dbReference>
<evidence type="ECO:0000313" key="3">
    <source>
        <dbReference type="Proteomes" id="UP000030746"/>
    </source>
</evidence>
<dbReference type="RefSeq" id="XP_009063420.1">
    <property type="nucleotide sequence ID" value="XM_009065172.1"/>
</dbReference>
<dbReference type="Proteomes" id="UP000030746">
    <property type="component" value="Unassembled WGS sequence"/>
</dbReference>
<dbReference type="InterPro" id="IPR035992">
    <property type="entry name" value="Ricin_B-like_lectins"/>
</dbReference>
<dbReference type="OMA" id="THIANDF"/>
<protein>
    <submittedName>
        <fullName evidence="2">Uncharacterized protein</fullName>
    </submittedName>
</protein>
<name>V3Z5B7_LOTGI</name>
<dbReference type="GO" id="GO:0006493">
    <property type="term" value="P:protein O-linked glycosylation"/>
    <property type="evidence" value="ECO:0007669"/>
    <property type="project" value="TreeGrafter"/>
</dbReference>
<dbReference type="InterPro" id="IPR029044">
    <property type="entry name" value="Nucleotide-diphossugar_trans"/>
</dbReference>
<dbReference type="STRING" id="225164.V3Z5B7"/>
<organism evidence="2 3">
    <name type="scientific">Lottia gigantea</name>
    <name type="common">Giant owl limpet</name>
    <dbReference type="NCBI Taxonomy" id="225164"/>
    <lineage>
        <taxon>Eukaryota</taxon>
        <taxon>Metazoa</taxon>
        <taxon>Spiralia</taxon>
        <taxon>Lophotrochozoa</taxon>
        <taxon>Mollusca</taxon>
        <taxon>Gastropoda</taxon>
        <taxon>Patellogastropoda</taxon>
        <taxon>Lottioidea</taxon>
        <taxon>Lottiidae</taxon>
        <taxon>Lottia</taxon>
    </lineage>
</organism>
<dbReference type="Gene3D" id="2.80.10.50">
    <property type="match status" value="1"/>
</dbReference>
<keyword evidence="1" id="KW-1015">Disulfide bond</keyword>
<dbReference type="Gene3D" id="3.90.550.10">
    <property type="entry name" value="Spore Coat Polysaccharide Biosynthesis Protein SpsA, Chain A"/>
    <property type="match status" value="1"/>
</dbReference>
<dbReference type="GO" id="GO:0005794">
    <property type="term" value="C:Golgi apparatus"/>
    <property type="evidence" value="ECO:0007669"/>
    <property type="project" value="TreeGrafter"/>
</dbReference>
<dbReference type="AlphaFoldDB" id="V3Z5B7"/>
<dbReference type="SUPFAM" id="SSF53448">
    <property type="entry name" value="Nucleotide-diphospho-sugar transferases"/>
    <property type="match status" value="1"/>
</dbReference>
<dbReference type="GeneID" id="20249932"/>
<dbReference type="PANTHER" id="PTHR11675">
    <property type="entry name" value="N-ACETYLGALACTOSAMINYLTRANSFERASE"/>
    <property type="match status" value="1"/>
</dbReference>
<dbReference type="OrthoDB" id="6097274at2759"/>
<sequence>MSIRFNYCKMLRKHHALQWLMFVIALFAVFQIFTTLRQEPIVEKADTKLTGRVPKAFHAAEDTEMSKSFSEDWPNVTYLQMEIEQYLAQTKEFDFKFPWNFQLRDNRDKSCIVQYSNYSAIPANSVSIIMAIGNAPLTQVLSSVMYVLFNTPKSLVQNIFVVGDTRISESDFEILENVLIPVPFFRTFRLNNITSDLAAAYFASKFTKAPYLVMMNARVIVSSAWLEPLVFQLKQHFRNVVVPSVIFKLNETQNESDWSFSLRRELDFDLDLHWGHKVLNRNKVTRTPTVYEHLFLVSAKFFKEIGGFDSVRGAAGAEAVLWSIKTYLCRGQVIISPCSRVYESPLINNSNKRLDITKITNYKMYIARAFMGTDQASYMCLAPVFNRGSAARGGGIRRSRSSSTIYFSNRARNFYQQSLKCSSFRTFLTIAQPGLVIRPKATEYFGKLKAKSLDLYLSTDRKREKIVLVGNDTQMGREFRFDASHFMFGNKCIDVKNNELVLTYCGNLPNTNLWTYQYNRLMYKNRKCLTHQPDSKGNTKGTLKMMPCTNNYTKQNQFVFSLQYAKSCL</sequence>
<proteinExistence type="predicted"/>
<dbReference type="EMBL" id="KB203219">
    <property type="protein sequence ID" value="ESO85918.1"/>
    <property type="molecule type" value="Genomic_DNA"/>
</dbReference>
<dbReference type="PROSITE" id="PS50231">
    <property type="entry name" value="RICIN_B_LECTIN"/>
    <property type="match status" value="1"/>
</dbReference>